<comment type="caution">
    <text evidence="2">The sequence shown here is derived from an EMBL/GenBank/DDBJ whole genome shotgun (WGS) entry which is preliminary data.</text>
</comment>
<accession>H7EL71</accession>
<evidence type="ECO:0008006" key="4">
    <source>
        <dbReference type="Google" id="ProtNLM"/>
    </source>
</evidence>
<feature type="chain" id="PRO_5003610221" description="Major outer membrane protein" evidence="1">
    <location>
        <begin position="21"/>
        <end position="508"/>
    </location>
</feature>
<name>H7EL71_9SPIR</name>
<dbReference type="RefSeq" id="WP_002704584.1">
    <property type="nucleotide sequence ID" value="NZ_AGRW01000047.1"/>
</dbReference>
<dbReference type="STRING" id="907348.TresaDRAFT_1085"/>
<dbReference type="Proteomes" id="UP000003571">
    <property type="component" value="Unassembled WGS sequence"/>
</dbReference>
<keyword evidence="1" id="KW-0732">Signal</keyword>
<evidence type="ECO:0000313" key="3">
    <source>
        <dbReference type="Proteomes" id="UP000003571"/>
    </source>
</evidence>
<sequence length="508" mass="54864">MKKTIAAAIAAITFAGTASAATLSLSTRVGENLVTYAKSDDENDENDGFFFLDQYLDNRLGAQYASRGTYDFLTFSGETSLGGAEAKIKVMNKALEMRLYNAWVNFGNLRITGGAFDAYPVVDIIGDANVGHHYNSYAAQYMPGFDPQVMSWFLRNEGFFRSNHGGCIATTALPTGSTAGTAKLVSTLEDYNWYFYDPNNAGTTIDLDKTYGGHEGAGIMATYQAGDLVNLRVVSTMGAAYQQYGMLTNYTYFGEKTPTNLTFQGSYLLPDIAKFALTVKFEDRISGVWNDGEGLMKSAGSDIAASFAASSDAIEDLKLYAGYMFGAAYLGMESDTGDSETFMFHSADLRAVYQLTDTIALGLNGNLSAVIQSDYAKSIYDDKGAQLYGENIIGFNAGLSATYKFSSSLSFDFNAGFRCLDVNHTNSTTGESDMLAVSSVGFEPSAVFTLTRNSSLSLGVNLLYQNLSGNDEAKETVWLNNNKNSGTANVVYPGTLVVTMPLYMKVSL</sequence>
<reference evidence="2 3" key="1">
    <citation type="submission" date="2011-09" db="EMBL/GenBank/DDBJ databases">
        <title>The draft genome of Treponema saccharophilum DSM 2985.</title>
        <authorList>
            <consortium name="US DOE Joint Genome Institute (JGI-PGF)"/>
            <person name="Lucas S."/>
            <person name="Copeland A."/>
            <person name="Lapidus A."/>
            <person name="Glavina del Rio T."/>
            <person name="Dalin E."/>
            <person name="Tice H."/>
            <person name="Bruce D."/>
            <person name="Goodwin L."/>
            <person name="Pitluck S."/>
            <person name="Peters L."/>
            <person name="Kyrpides N."/>
            <person name="Mavromatis K."/>
            <person name="Ivanova N."/>
            <person name="Markowitz V."/>
            <person name="Cheng J.-F."/>
            <person name="Hugenholtz P."/>
            <person name="Woyke T."/>
            <person name="Wu D."/>
            <person name="Gronow S."/>
            <person name="Wellnitz S."/>
            <person name="Brambilla E."/>
            <person name="Klenk H.-P."/>
            <person name="Eisen J.A."/>
        </authorList>
    </citation>
    <scope>NUCLEOTIDE SEQUENCE [LARGE SCALE GENOMIC DNA]</scope>
    <source>
        <strain evidence="2 3">DSM 2985</strain>
    </source>
</reference>
<evidence type="ECO:0000256" key="1">
    <source>
        <dbReference type="SAM" id="SignalP"/>
    </source>
</evidence>
<protein>
    <recommendedName>
        <fullName evidence="4">Major outer membrane protein</fullName>
    </recommendedName>
</protein>
<dbReference type="PATRIC" id="fig|907348.3.peg.1654"/>
<gene>
    <name evidence="2" type="ORF">TresaDRAFT_1085</name>
</gene>
<dbReference type="AlphaFoldDB" id="H7EL71"/>
<dbReference type="EMBL" id="AGRW01000047">
    <property type="protein sequence ID" value="EIC01796.1"/>
    <property type="molecule type" value="Genomic_DNA"/>
</dbReference>
<organism evidence="2 3">
    <name type="scientific">Treponema saccharophilum DSM 2985</name>
    <dbReference type="NCBI Taxonomy" id="907348"/>
    <lineage>
        <taxon>Bacteria</taxon>
        <taxon>Pseudomonadati</taxon>
        <taxon>Spirochaetota</taxon>
        <taxon>Spirochaetia</taxon>
        <taxon>Spirochaetales</taxon>
        <taxon>Treponemataceae</taxon>
        <taxon>Treponema</taxon>
    </lineage>
</organism>
<keyword evidence="3" id="KW-1185">Reference proteome</keyword>
<evidence type="ECO:0000313" key="2">
    <source>
        <dbReference type="EMBL" id="EIC01796.1"/>
    </source>
</evidence>
<feature type="signal peptide" evidence="1">
    <location>
        <begin position="1"/>
        <end position="20"/>
    </location>
</feature>
<proteinExistence type="predicted"/>